<sequence>METENCIFHYTSIDTLARILDSQSIRFNRLDKLDDMEEGSGIPDYIRSWVFTSCWTESSEENIALWKMYADRYVGKGVRIALPRDMFKIYNISVKKIEDNIGFRCISKTNFYQSYLPFDDLCSADYFTFLSSNTDQNINSTFYKRIIYDKDYKQKNFDLIKADIAKNTTSFAIPEMGQYKSPIWEFQKESRFTLFFLPLIRNKDLSIKEKYELLPRTLTIPKSSELQDYYLKLDENILNHIKVRLSPLAKDSDKIIVKALLDKYTTNGSIEESNLRIR</sequence>
<proteinExistence type="predicted"/>
<dbReference type="RefSeq" id="WP_131331326.1">
    <property type="nucleotide sequence ID" value="NZ_CP044016.1"/>
</dbReference>
<dbReference type="Proteomes" id="UP000292424">
    <property type="component" value="Chromosome"/>
</dbReference>
<gene>
    <name evidence="1" type="ORF">E0W69_017355</name>
</gene>
<dbReference type="AlphaFoldDB" id="A0A5P2G3E1"/>
<keyword evidence="2" id="KW-1185">Reference proteome</keyword>
<organism evidence="1 2">
    <name type="scientific">Rhizosphaericola mali</name>
    <dbReference type="NCBI Taxonomy" id="2545455"/>
    <lineage>
        <taxon>Bacteria</taxon>
        <taxon>Pseudomonadati</taxon>
        <taxon>Bacteroidota</taxon>
        <taxon>Chitinophagia</taxon>
        <taxon>Chitinophagales</taxon>
        <taxon>Chitinophagaceae</taxon>
        <taxon>Rhizosphaericola</taxon>
    </lineage>
</organism>
<evidence type="ECO:0000313" key="1">
    <source>
        <dbReference type="EMBL" id="QES90344.1"/>
    </source>
</evidence>
<protein>
    <recommendedName>
        <fullName evidence="3">DUF2971 domain-containing protein</fullName>
    </recommendedName>
</protein>
<evidence type="ECO:0000313" key="2">
    <source>
        <dbReference type="Proteomes" id="UP000292424"/>
    </source>
</evidence>
<dbReference type="OrthoDB" id="1234596at2"/>
<reference evidence="1 2" key="1">
    <citation type="submission" date="2019-09" db="EMBL/GenBank/DDBJ databases">
        <title>Complete genome sequence of Arachidicoccus sp. B3-10 isolated from apple orchard soil.</title>
        <authorList>
            <person name="Kim H.S."/>
            <person name="Han K.-I."/>
            <person name="Suh M.K."/>
            <person name="Lee K.C."/>
            <person name="Eom M.K."/>
            <person name="Kim J.-S."/>
            <person name="Kang S.W."/>
            <person name="Sin Y."/>
            <person name="Lee J.-S."/>
        </authorList>
    </citation>
    <scope>NUCLEOTIDE SEQUENCE [LARGE SCALE GENOMIC DNA]</scope>
    <source>
        <strain evidence="1 2">B3-10</strain>
    </source>
</reference>
<name>A0A5P2G3E1_9BACT</name>
<dbReference type="KEGG" id="arac:E0W69_017355"/>
<accession>A0A5P2G3E1</accession>
<evidence type="ECO:0008006" key="3">
    <source>
        <dbReference type="Google" id="ProtNLM"/>
    </source>
</evidence>
<dbReference type="EMBL" id="CP044016">
    <property type="protein sequence ID" value="QES90344.1"/>
    <property type="molecule type" value="Genomic_DNA"/>
</dbReference>